<organism evidence="10 11">
    <name type="scientific">Mollisia scopiformis</name>
    <name type="common">Conifer needle endophyte fungus</name>
    <name type="synonym">Phialocephala scopiformis</name>
    <dbReference type="NCBI Taxonomy" id="149040"/>
    <lineage>
        <taxon>Eukaryota</taxon>
        <taxon>Fungi</taxon>
        <taxon>Dikarya</taxon>
        <taxon>Ascomycota</taxon>
        <taxon>Pezizomycotina</taxon>
        <taxon>Leotiomycetes</taxon>
        <taxon>Helotiales</taxon>
        <taxon>Mollisiaceae</taxon>
        <taxon>Mollisia</taxon>
    </lineage>
</organism>
<dbReference type="PROSITE" id="PS00463">
    <property type="entry name" value="ZN2_CY6_FUNGAL_1"/>
    <property type="match status" value="1"/>
</dbReference>
<feature type="domain" description="Zn(2)-C6 fungal-type" evidence="9">
    <location>
        <begin position="59"/>
        <end position="87"/>
    </location>
</feature>
<evidence type="ECO:0000256" key="4">
    <source>
        <dbReference type="ARBA" id="ARBA00023125"/>
    </source>
</evidence>
<gene>
    <name evidence="10" type="ORF">LY89DRAFT_286120</name>
</gene>
<evidence type="ECO:0000256" key="5">
    <source>
        <dbReference type="ARBA" id="ARBA00023163"/>
    </source>
</evidence>
<dbReference type="SMART" id="SM00066">
    <property type="entry name" value="GAL4"/>
    <property type="match status" value="1"/>
</dbReference>
<evidence type="ECO:0000256" key="1">
    <source>
        <dbReference type="ARBA" id="ARBA00022723"/>
    </source>
</evidence>
<dbReference type="KEGG" id="psco:LY89DRAFT_286120"/>
<dbReference type="OrthoDB" id="2593732at2759"/>
<dbReference type="AlphaFoldDB" id="A0A132BAU8"/>
<evidence type="ECO:0000256" key="6">
    <source>
        <dbReference type="ARBA" id="ARBA00023242"/>
    </source>
</evidence>
<keyword evidence="3" id="KW-0805">Transcription regulation</keyword>
<keyword evidence="8" id="KW-0812">Transmembrane</keyword>
<keyword evidence="8" id="KW-0472">Membrane</keyword>
<protein>
    <recommendedName>
        <fullName evidence="9">Zn(2)-C6 fungal-type domain-containing protein</fullName>
    </recommendedName>
</protein>
<dbReference type="InterPro" id="IPR036864">
    <property type="entry name" value="Zn2-C6_fun-type_DNA-bd_sf"/>
</dbReference>
<dbReference type="PANTHER" id="PTHR36206:SF12">
    <property type="entry name" value="ASPERCRYPTIN BIOSYNTHESIS CLUSTER-SPECIFIC TRANSCRIPTION REGULATOR ATNN-RELATED"/>
    <property type="match status" value="1"/>
</dbReference>
<dbReference type="RefSeq" id="XP_018063748.1">
    <property type="nucleotide sequence ID" value="XM_018206486.1"/>
</dbReference>
<feature type="compositionally biased region" description="Basic and acidic residues" evidence="7">
    <location>
        <begin position="25"/>
        <end position="34"/>
    </location>
</feature>
<evidence type="ECO:0000256" key="8">
    <source>
        <dbReference type="SAM" id="Phobius"/>
    </source>
</evidence>
<evidence type="ECO:0000313" key="11">
    <source>
        <dbReference type="Proteomes" id="UP000070700"/>
    </source>
</evidence>
<dbReference type="Pfam" id="PF00172">
    <property type="entry name" value="Zn_clus"/>
    <property type="match status" value="1"/>
</dbReference>
<keyword evidence="8" id="KW-1133">Transmembrane helix</keyword>
<keyword evidence="2" id="KW-0862">Zinc</keyword>
<feature type="transmembrane region" description="Helical" evidence="8">
    <location>
        <begin position="243"/>
        <end position="266"/>
    </location>
</feature>
<dbReference type="Pfam" id="PF11951">
    <property type="entry name" value="Fungal_trans_2"/>
    <property type="match status" value="1"/>
</dbReference>
<dbReference type="GeneID" id="28816212"/>
<dbReference type="Proteomes" id="UP000070700">
    <property type="component" value="Unassembled WGS sequence"/>
</dbReference>
<evidence type="ECO:0000256" key="2">
    <source>
        <dbReference type="ARBA" id="ARBA00022833"/>
    </source>
</evidence>
<dbReference type="GO" id="GO:0008270">
    <property type="term" value="F:zinc ion binding"/>
    <property type="evidence" value="ECO:0007669"/>
    <property type="project" value="InterPro"/>
</dbReference>
<dbReference type="GO" id="GO:0000981">
    <property type="term" value="F:DNA-binding transcription factor activity, RNA polymerase II-specific"/>
    <property type="evidence" value="ECO:0007669"/>
    <property type="project" value="InterPro"/>
</dbReference>
<accession>A0A132BAU8</accession>
<dbReference type="CDD" id="cd00067">
    <property type="entry name" value="GAL4"/>
    <property type="match status" value="1"/>
</dbReference>
<name>A0A132BAU8_MOLSC</name>
<dbReference type="InParanoid" id="A0A132BAU8"/>
<dbReference type="InterPro" id="IPR021858">
    <property type="entry name" value="Fun_TF"/>
</dbReference>
<evidence type="ECO:0000259" key="9">
    <source>
        <dbReference type="PROSITE" id="PS50048"/>
    </source>
</evidence>
<dbReference type="PANTHER" id="PTHR36206">
    <property type="entry name" value="ASPERCRYPTIN BIOSYNTHESIS CLUSTER-SPECIFIC TRANSCRIPTION REGULATOR ATNN-RELATED"/>
    <property type="match status" value="1"/>
</dbReference>
<keyword evidence="6" id="KW-0539">Nucleus</keyword>
<dbReference type="SUPFAM" id="SSF57701">
    <property type="entry name" value="Zn2/Cys6 DNA-binding domain"/>
    <property type="match status" value="1"/>
</dbReference>
<dbReference type="InterPro" id="IPR001138">
    <property type="entry name" value="Zn2Cys6_DnaBD"/>
</dbReference>
<keyword evidence="4" id="KW-0238">DNA-binding</keyword>
<evidence type="ECO:0000256" key="3">
    <source>
        <dbReference type="ARBA" id="ARBA00023015"/>
    </source>
</evidence>
<dbReference type="EMBL" id="KQ947432">
    <property type="protein sequence ID" value="KUJ09393.1"/>
    <property type="molecule type" value="Genomic_DNA"/>
</dbReference>
<reference evidence="10 11" key="1">
    <citation type="submission" date="2015-10" db="EMBL/GenBank/DDBJ databases">
        <title>Full genome of DAOMC 229536 Phialocephala scopiformis, a fungal endophyte of spruce producing the potent anti-insectan compound rugulosin.</title>
        <authorList>
            <consortium name="DOE Joint Genome Institute"/>
            <person name="Walker A.K."/>
            <person name="Frasz S.L."/>
            <person name="Seifert K.A."/>
            <person name="Miller J.D."/>
            <person name="Mondo S.J."/>
            <person name="Labutti K."/>
            <person name="Lipzen A."/>
            <person name="Dockter R."/>
            <person name="Kennedy M."/>
            <person name="Grigoriev I.V."/>
            <person name="Spatafora J.W."/>
        </authorList>
    </citation>
    <scope>NUCLEOTIDE SEQUENCE [LARGE SCALE GENOMIC DNA]</scope>
    <source>
        <strain evidence="10 11">CBS 120377</strain>
    </source>
</reference>
<dbReference type="GO" id="GO:0003677">
    <property type="term" value="F:DNA binding"/>
    <property type="evidence" value="ECO:0007669"/>
    <property type="project" value="UniProtKB-KW"/>
</dbReference>
<proteinExistence type="predicted"/>
<dbReference type="Gene3D" id="4.10.240.10">
    <property type="entry name" value="Zn(2)-C6 fungal-type DNA-binding domain"/>
    <property type="match status" value="1"/>
</dbReference>
<feature type="compositionally biased region" description="Polar residues" evidence="7">
    <location>
        <begin position="1"/>
        <end position="13"/>
    </location>
</feature>
<dbReference type="PROSITE" id="PS50048">
    <property type="entry name" value="ZN2_CY6_FUNGAL_2"/>
    <property type="match status" value="1"/>
</dbReference>
<evidence type="ECO:0000313" key="10">
    <source>
        <dbReference type="EMBL" id="KUJ09393.1"/>
    </source>
</evidence>
<feature type="region of interest" description="Disordered" evidence="7">
    <location>
        <begin position="1"/>
        <end position="55"/>
    </location>
</feature>
<evidence type="ECO:0000256" key="7">
    <source>
        <dbReference type="SAM" id="MobiDB-lite"/>
    </source>
</evidence>
<keyword evidence="11" id="KW-1185">Reference proteome</keyword>
<keyword evidence="1" id="KW-0479">Metal-binding</keyword>
<keyword evidence="5" id="KW-0804">Transcription</keyword>
<sequence>MSSNNRGSQSGMEKQSDLSIRGKRHSDQIAKSKNESSLSEMAAVQPKSGRMGKPKTRTGCITCKIRRIKCDEGKPFCMRCTLTGRQCDGYRQPSQLKGTAPHPMQIAKLRPATPALQLHLVIKLNHRIPPQLTEYPDRTHCEHRSLEYFRCCTATVMSHWLVENFWKYQLPQTANSEPATRHAMIALAKIHEDVEIQREGIPNDPRLAPEVSARRSQYARHHYNIAVSELARALRERTDSEEVALMVCALFVIFNFVSGNSLAAIFHMHNGVEILSRWKSSKIGNRVLSEGSLEKNLITLFGRLSHQSTSLDESIPELRPHMPTMISFPSLQVAGTSMESLVREGLRLVRIGAVLAYNPQAAVRWDDLELQASGFLADLSQWLSQFESLVATLPIPRNDGDEGQIYRLRVMYLTAHIWICFGVTTPEAPEPTSVLEQFLKVVEEIYTKWIAGQLGCPSLHIFDLGIIPPLVLIATKSQNQMLKERAQLMLRKAAPLIVLGTPPSIPVSMGTVTLRDETFSGTPLPTNLEIEMADIGEHGTVEIEVEPGATQIGISLKPKRSGDGWEVRKDFAV</sequence>
<dbReference type="InterPro" id="IPR052360">
    <property type="entry name" value="Transcr_Regulatory_Proteins"/>
</dbReference>